<evidence type="ECO:0000313" key="2">
    <source>
        <dbReference type="Proteomes" id="UP000515152"/>
    </source>
</evidence>
<dbReference type="RefSeq" id="XP_031430162.1">
    <property type="nucleotide sequence ID" value="XM_031574302.2"/>
</dbReference>
<dbReference type="PANTHER" id="PTHR14241">
    <property type="entry name" value="INTERFERON-INDUCED PROTEIN 44"/>
    <property type="match status" value="1"/>
</dbReference>
<accession>A0A6P8G3R8</accession>
<gene>
    <name evidence="3" type="primary">LOC105900846</name>
</gene>
<protein>
    <submittedName>
        <fullName evidence="3">Uncharacterized protein LOC105900846 isoform X1</fullName>
    </submittedName>
</protein>
<keyword evidence="2" id="KW-1185">Reference proteome</keyword>
<feature type="compositionally biased region" description="Gly residues" evidence="1">
    <location>
        <begin position="235"/>
        <end position="247"/>
    </location>
</feature>
<feature type="compositionally biased region" description="Polar residues" evidence="1">
    <location>
        <begin position="307"/>
        <end position="317"/>
    </location>
</feature>
<feature type="region of interest" description="Disordered" evidence="1">
    <location>
        <begin position="500"/>
        <end position="519"/>
    </location>
</feature>
<dbReference type="GeneID" id="105900846"/>
<dbReference type="Proteomes" id="UP000515152">
    <property type="component" value="Chromosome 10"/>
</dbReference>
<dbReference type="OrthoDB" id="25620at2759"/>
<dbReference type="SUPFAM" id="SSF52540">
    <property type="entry name" value="P-loop containing nucleoside triphosphate hydrolases"/>
    <property type="match status" value="2"/>
</dbReference>
<organism evidence="2 3">
    <name type="scientific">Clupea harengus</name>
    <name type="common">Atlantic herring</name>
    <dbReference type="NCBI Taxonomy" id="7950"/>
    <lineage>
        <taxon>Eukaryota</taxon>
        <taxon>Metazoa</taxon>
        <taxon>Chordata</taxon>
        <taxon>Craniata</taxon>
        <taxon>Vertebrata</taxon>
        <taxon>Euteleostomi</taxon>
        <taxon>Actinopterygii</taxon>
        <taxon>Neopterygii</taxon>
        <taxon>Teleostei</taxon>
        <taxon>Clupei</taxon>
        <taxon>Clupeiformes</taxon>
        <taxon>Clupeoidei</taxon>
        <taxon>Clupeidae</taxon>
        <taxon>Clupea</taxon>
    </lineage>
</organism>
<dbReference type="GO" id="GO:0006955">
    <property type="term" value="P:immune response"/>
    <property type="evidence" value="ECO:0007669"/>
    <property type="project" value="TreeGrafter"/>
</dbReference>
<reference evidence="3" key="1">
    <citation type="submission" date="2025-08" db="UniProtKB">
        <authorList>
            <consortium name="RefSeq"/>
        </authorList>
    </citation>
    <scope>IDENTIFICATION</scope>
</reference>
<sequence>MHQKRQYPPRLHERATECGMTPAPGLPPHLILMVKMSAEREVNEKMAQKTGDTVKTQRVTIVSINPPPSSTSSAPVPHSFQESPWRQVDWSEETKEVLMESVRSYKPACDSVAAARVLLVGPVGAGKSSFISSVQSMFYGRVVNRAMVGSSSSSSTSFTKQLQSFQLYGSRERDGKNIALVLSDMAGLGETNSPTLHDMLATIKGHVPEGHTDPKVVPKLTLEKVKLERMSPEGEGAGAEGGGGGSGLPPDAKAPRKRPSAVESPKSSVKKQKKGGSDGPKSSEDEASSKSEQSAPSSPTSPFSPSNYILYSTTSSDSDFEPVQKQGQGEPQGPLHSMVEDLQSEESDDDHSTGAEVEFSACSPVGSDTPGYVKEPHLAEKVHCVAFVISSLELSSYSQTMTSTFQQLREHISALGVHQVALLTHVDKLGLASDITQVYRSLPLKHAMMKAGDLLGLPVSSIVPVKNYSEELELEPHTDTLLLKALDHILQYVELHFRDHPQGPQQADDANSTTSSLEN</sequence>
<dbReference type="KEGG" id="char:105900846"/>
<evidence type="ECO:0000313" key="3">
    <source>
        <dbReference type="RefSeq" id="XP_031430162.1"/>
    </source>
</evidence>
<feature type="region of interest" description="Disordered" evidence="1">
    <location>
        <begin position="231"/>
        <end position="336"/>
    </location>
</feature>
<dbReference type="PANTHER" id="PTHR14241:SF28">
    <property type="entry name" value="INTERFERON-INDUCED PROTEIN 44-LIKE"/>
    <property type="match status" value="1"/>
</dbReference>
<feature type="compositionally biased region" description="Polar residues" evidence="1">
    <location>
        <begin position="503"/>
        <end position="519"/>
    </location>
</feature>
<feature type="region of interest" description="Disordered" evidence="1">
    <location>
        <begin position="1"/>
        <end position="24"/>
    </location>
</feature>
<feature type="compositionally biased region" description="Low complexity" evidence="1">
    <location>
        <begin position="290"/>
        <end position="306"/>
    </location>
</feature>
<evidence type="ECO:0000256" key="1">
    <source>
        <dbReference type="SAM" id="MobiDB-lite"/>
    </source>
</evidence>
<name>A0A6P8G3R8_CLUHA</name>
<dbReference type="AlphaFoldDB" id="A0A6P8G3R8"/>
<proteinExistence type="predicted"/>
<dbReference type="Gene3D" id="3.40.50.300">
    <property type="entry name" value="P-loop containing nucleotide triphosphate hydrolases"/>
    <property type="match status" value="1"/>
</dbReference>
<dbReference type="InterPro" id="IPR027417">
    <property type="entry name" value="P-loop_NTPase"/>
</dbReference>